<feature type="domain" description="TLC" evidence="10">
    <location>
        <begin position="90"/>
        <end position="302"/>
    </location>
</feature>
<dbReference type="OrthoDB" id="537032at2759"/>
<dbReference type="InterPro" id="IPR016439">
    <property type="entry name" value="Lag1/Lac1-like"/>
</dbReference>
<dbReference type="InterPro" id="IPR006634">
    <property type="entry name" value="TLC-dom"/>
</dbReference>
<evidence type="ECO:0000256" key="8">
    <source>
        <dbReference type="SAM" id="MobiDB-lite"/>
    </source>
</evidence>
<name>A0A0M3KBA7_ANISI</name>
<evidence type="ECO:0000259" key="10">
    <source>
        <dbReference type="PROSITE" id="PS50922"/>
    </source>
</evidence>
<protein>
    <submittedName>
        <fullName evidence="13">Ceramide synthase hyl-2 (inferred by orthology to a C. elegans protein)</fullName>
    </submittedName>
</protein>
<reference evidence="11 12" key="2">
    <citation type="submission" date="2018-11" db="EMBL/GenBank/DDBJ databases">
        <authorList>
            <consortium name="Pathogen Informatics"/>
        </authorList>
    </citation>
    <scope>NUCLEOTIDE SEQUENCE [LARGE SCALE GENOMIC DNA]</scope>
</reference>
<dbReference type="GO" id="GO:0046513">
    <property type="term" value="P:ceramide biosynthetic process"/>
    <property type="evidence" value="ECO:0007669"/>
    <property type="project" value="InterPro"/>
</dbReference>
<evidence type="ECO:0000256" key="9">
    <source>
        <dbReference type="SAM" id="Phobius"/>
    </source>
</evidence>
<dbReference type="GO" id="GO:0050291">
    <property type="term" value="F:sphingosine N-acyltransferase activity"/>
    <property type="evidence" value="ECO:0007669"/>
    <property type="project" value="InterPro"/>
</dbReference>
<feature type="region of interest" description="Disordered" evidence="8">
    <location>
        <begin position="309"/>
        <end position="336"/>
    </location>
</feature>
<keyword evidence="5 9" id="KW-1133">Transmembrane helix</keyword>
<feature type="transmembrane region" description="Helical" evidence="9">
    <location>
        <begin position="39"/>
        <end position="65"/>
    </location>
</feature>
<proteinExistence type="predicted"/>
<dbReference type="Pfam" id="PF03798">
    <property type="entry name" value="TRAM_LAG1_CLN8"/>
    <property type="match status" value="1"/>
</dbReference>
<evidence type="ECO:0000256" key="4">
    <source>
        <dbReference type="ARBA" id="ARBA00022692"/>
    </source>
</evidence>
<evidence type="ECO:0000256" key="6">
    <source>
        <dbReference type="ARBA" id="ARBA00023136"/>
    </source>
</evidence>
<comment type="subcellular location">
    <subcellularLocation>
        <location evidence="1">Membrane</location>
        <topology evidence="1">Multi-pass membrane protein</topology>
    </subcellularLocation>
</comment>
<dbReference type="PANTHER" id="PTHR12560">
    <property type="entry name" value="LONGEVITY ASSURANCE FACTOR 1 LAG1"/>
    <property type="match status" value="1"/>
</dbReference>
<gene>
    <name evidence="11" type="ORF">ASIM_LOCUS17655</name>
</gene>
<dbReference type="EMBL" id="UYRR01034393">
    <property type="protein sequence ID" value="VDK60927.1"/>
    <property type="molecule type" value="Genomic_DNA"/>
</dbReference>
<feature type="transmembrane region" description="Helical" evidence="9">
    <location>
        <begin position="171"/>
        <end position="197"/>
    </location>
</feature>
<evidence type="ECO:0000313" key="12">
    <source>
        <dbReference type="Proteomes" id="UP000267096"/>
    </source>
</evidence>
<comment type="pathway">
    <text evidence="2">Lipid metabolism; sphingolipid metabolism.</text>
</comment>
<evidence type="ECO:0000313" key="11">
    <source>
        <dbReference type="EMBL" id="VDK60927.1"/>
    </source>
</evidence>
<evidence type="ECO:0000256" key="1">
    <source>
        <dbReference type="ARBA" id="ARBA00004141"/>
    </source>
</evidence>
<evidence type="ECO:0000313" key="13">
    <source>
        <dbReference type="WBParaSite" id="ASIM_0001825401-mRNA-1"/>
    </source>
</evidence>
<dbReference type="WBParaSite" id="ASIM_0001825401-mRNA-1">
    <property type="protein sequence ID" value="ASIM_0001825401-mRNA-1"/>
    <property type="gene ID" value="ASIM_0001825401"/>
</dbReference>
<dbReference type="GO" id="GO:0016020">
    <property type="term" value="C:membrane"/>
    <property type="evidence" value="ECO:0007669"/>
    <property type="project" value="UniProtKB-SubCell"/>
</dbReference>
<organism evidence="13">
    <name type="scientific">Anisakis simplex</name>
    <name type="common">Herring worm</name>
    <dbReference type="NCBI Taxonomy" id="6269"/>
    <lineage>
        <taxon>Eukaryota</taxon>
        <taxon>Metazoa</taxon>
        <taxon>Ecdysozoa</taxon>
        <taxon>Nematoda</taxon>
        <taxon>Chromadorea</taxon>
        <taxon>Rhabditida</taxon>
        <taxon>Spirurina</taxon>
        <taxon>Ascaridomorpha</taxon>
        <taxon>Ascaridoidea</taxon>
        <taxon>Anisakidae</taxon>
        <taxon>Anisakis</taxon>
        <taxon>Anisakis simplex complex</taxon>
    </lineage>
</organism>
<dbReference type="PROSITE" id="PS50922">
    <property type="entry name" value="TLC"/>
    <property type="match status" value="1"/>
</dbReference>
<feature type="transmembrane region" description="Helical" evidence="9">
    <location>
        <begin position="96"/>
        <end position="114"/>
    </location>
</feature>
<feature type="transmembrane region" description="Helical" evidence="9">
    <location>
        <begin position="274"/>
        <end position="298"/>
    </location>
</feature>
<evidence type="ECO:0000256" key="2">
    <source>
        <dbReference type="ARBA" id="ARBA00004760"/>
    </source>
</evidence>
<dbReference type="PIRSF" id="PIRSF005225">
    <property type="entry name" value="LAG1_LAC1"/>
    <property type="match status" value="1"/>
</dbReference>
<dbReference type="SMART" id="SM00724">
    <property type="entry name" value="TLC"/>
    <property type="match status" value="1"/>
</dbReference>
<feature type="transmembrane region" description="Helical" evidence="9">
    <location>
        <begin position="217"/>
        <end position="239"/>
    </location>
</feature>
<evidence type="ECO:0000256" key="7">
    <source>
        <dbReference type="PROSITE-ProRule" id="PRU00205"/>
    </source>
</evidence>
<comment type="pathway">
    <text evidence="3">Sphingolipid metabolism.</text>
</comment>
<dbReference type="AlphaFoldDB" id="A0A0M3KBA7"/>
<keyword evidence="6 7" id="KW-0472">Membrane</keyword>
<reference evidence="13" key="1">
    <citation type="submission" date="2017-02" db="UniProtKB">
        <authorList>
            <consortium name="WormBaseParasite"/>
        </authorList>
    </citation>
    <scope>IDENTIFICATION</scope>
</reference>
<keyword evidence="12" id="KW-1185">Reference proteome</keyword>
<sequence length="336" mass="39665">MGFWDESFWLPENVSWSDLKSNSTVLYPDVNDLMSTVKYGVLMLVLRILVESFVFLPIGYIFGYVEAPEGVFDRIFSHLKFGFAGKSKFKRVAETAWRFTFYVFAWFFGLAVMWDQPQLVDVVECWRNWPYHPISTGIWWYYMIETSFYWALLFSSLLFDIRRADFVQMTLHHTVTLLLLYMSYILNMVRAGTLILFSHDVADIFIELGKLFRYANWQVPLMILFVIFLILWTLTRLVYYPFWFIHSVIFDAPPLLQSNYRWENLLQRPIVPRILVGMLLCLLVLHIFWTYVIVMVAVNSVGGELDDIREQSDSSDEEVKNVDEDSPKSSDEKKVQ</sequence>
<keyword evidence="4 7" id="KW-0812">Transmembrane</keyword>
<evidence type="ECO:0000256" key="5">
    <source>
        <dbReference type="ARBA" id="ARBA00022989"/>
    </source>
</evidence>
<dbReference type="PANTHER" id="PTHR12560:SF21">
    <property type="entry name" value="CERAMIDE SYNTHASE HYL-2"/>
    <property type="match status" value="1"/>
</dbReference>
<evidence type="ECO:0000256" key="3">
    <source>
        <dbReference type="ARBA" id="ARBA00004991"/>
    </source>
</evidence>
<accession>A0A0M3KBA7</accession>
<dbReference type="UniPathway" id="UPA00222"/>
<dbReference type="Proteomes" id="UP000267096">
    <property type="component" value="Unassembled WGS sequence"/>
</dbReference>
<feature type="transmembrane region" description="Helical" evidence="9">
    <location>
        <begin position="139"/>
        <end position="159"/>
    </location>
</feature>